<dbReference type="AlphaFoldDB" id="A0AAE3G241"/>
<evidence type="ECO:0000256" key="9">
    <source>
        <dbReference type="SAM" id="SignalP"/>
    </source>
</evidence>
<keyword evidence="11" id="KW-1185">Reference proteome</keyword>
<comment type="subcellular location">
    <subcellularLocation>
        <location evidence="1">Cell outer membrane</location>
    </subcellularLocation>
</comment>
<dbReference type="RefSeq" id="WP_253474702.1">
    <property type="nucleotide sequence ID" value="NZ_JALJXV010000002.1"/>
</dbReference>
<dbReference type="SUPFAM" id="SSF56954">
    <property type="entry name" value="Outer membrane efflux proteins (OEP)"/>
    <property type="match status" value="1"/>
</dbReference>
<gene>
    <name evidence="10" type="ORF">J2T57_000847</name>
</gene>
<name>A0AAE3G241_9GAMM</name>
<dbReference type="InterPro" id="IPR003423">
    <property type="entry name" value="OMP_efflux"/>
</dbReference>
<dbReference type="NCBIfam" id="TIGR01844">
    <property type="entry name" value="type_I_sec_TolC"/>
    <property type="match status" value="1"/>
</dbReference>
<keyword evidence="7" id="KW-0998">Cell outer membrane</keyword>
<organism evidence="10 11">
    <name type="scientific">Natronocella acetinitrilica</name>
    <dbReference type="NCBI Taxonomy" id="414046"/>
    <lineage>
        <taxon>Bacteria</taxon>
        <taxon>Pseudomonadati</taxon>
        <taxon>Pseudomonadota</taxon>
        <taxon>Gammaproteobacteria</taxon>
        <taxon>Chromatiales</taxon>
        <taxon>Ectothiorhodospiraceae</taxon>
        <taxon>Natronocella</taxon>
    </lineage>
</organism>
<dbReference type="InterPro" id="IPR051906">
    <property type="entry name" value="TolC-like"/>
</dbReference>
<feature type="coiled-coil region" evidence="8">
    <location>
        <begin position="372"/>
        <end position="428"/>
    </location>
</feature>
<feature type="chain" id="PRO_5041912253" evidence="9">
    <location>
        <begin position="28"/>
        <end position="463"/>
    </location>
</feature>
<protein>
    <submittedName>
        <fullName evidence="10">Outer membrane protein</fullName>
    </submittedName>
</protein>
<evidence type="ECO:0000313" key="10">
    <source>
        <dbReference type="EMBL" id="MCP1673748.1"/>
    </source>
</evidence>
<comment type="caution">
    <text evidence="10">The sequence shown here is derived from an EMBL/GenBank/DDBJ whole genome shotgun (WGS) entry which is preliminary data.</text>
</comment>
<dbReference type="GO" id="GO:0009279">
    <property type="term" value="C:cell outer membrane"/>
    <property type="evidence" value="ECO:0007669"/>
    <property type="project" value="UniProtKB-SubCell"/>
</dbReference>
<evidence type="ECO:0000256" key="6">
    <source>
        <dbReference type="ARBA" id="ARBA00023136"/>
    </source>
</evidence>
<proteinExistence type="inferred from homology"/>
<evidence type="ECO:0000256" key="8">
    <source>
        <dbReference type="SAM" id="Coils"/>
    </source>
</evidence>
<evidence type="ECO:0000256" key="2">
    <source>
        <dbReference type="ARBA" id="ARBA00007613"/>
    </source>
</evidence>
<reference evidence="10" key="1">
    <citation type="submission" date="2022-03" db="EMBL/GenBank/DDBJ databases">
        <title>Genomic Encyclopedia of Type Strains, Phase III (KMG-III): the genomes of soil and plant-associated and newly described type strains.</title>
        <authorList>
            <person name="Whitman W."/>
        </authorList>
    </citation>
    <scope>NUCLEOTIDE SEQUENCE</scope>
    <source>
        <strain evidence="10">ANL 6-2</strain>
    </source>
</reference>
<dbReference type="GO" id="GO:1990281">
    <property type="term" value="C:efflux pump complex"/>
    <property type="evidence" value="ECO:0007669"/>
    <property type="project" value="TreeGrafter"/>
</dbReference>
<keyword evidence="3" id="KW-0813">Transport</keyword>
<dbReference type="PANTHER" id="PTHR30026:SF20">
    <property type="entry name" value="OUTER MEMBRANE PROTEIN TOLC"/>
    <property type="match status" value="1"/>
</dbReference>
<evidence type="ECO:0000313" key="11">
    <source>
        <dbReference type="Proteomes" id="UP001205843"/>
    </source>
</evidence>
<keyword evidence="8" id="KW-0175">Coiled coil</keyword>
<comment type="similarity">
    <text evidence="2">Belongs to the outer membrane factor (OMF) (TC 1.B.17) family.</text>
</comment>
<keyword evidence="5" id="KW-0812">Transmembrane</keyword>
<dbReference type="Gene3D" id="1.20.1600.10">
    <property type="entry name" value="Outer membrane efflux proteins (OEP)"/>
    <property type="match status" value="1"/>
</dbReference>
<dbReference type="GO" id="GO:0015562">
    <property type="term" value="F:efflux transmembrane transporter activity"/>
    <property type="evidence" value="ECO:0007669"/>
    <property type="project" value="InterPro"/>
</dbReference>
<evidence type="ECO:0000256" key="3">
    <source>
        <dbReference type="ARBA" id="ARBA00022448"/>
    </source>
</evidence>
<keyword evidence="4" id="KW-1134">Transmembrane beta strand</keyword>
<dbReference type="Pfam" id="PF02321">
    <property type="entry name" value="OEP"/>
    <property type="match status" value="2"/>
</dbReference>
<dbReference type="Proteomes" id="UP001205843">
    <property type="component" value="Unassembled WGS sequence"/>
</dbReference>
<sequence length="463" mass="51601">MPLRSAGTLRSVLLATSIALLASPLAAQTTRDLSDMYNLALERDPVLQAARNRLRASQELTPQARALFLPEVNLDAEANRNWETIDGTPAFGDLAAPGTSDSQSLTYNAWSAGISLTQPLFRMESFALRDQAAIVLDQSSLQFAEVQQDLLLRVSEAYFDVLLAQDQVGTLEAEQRAIDTELRRARRALDVGTGTVTDVNEAQARFDLVEARILRARNTLTIARENLRRLIGEQPGTLAGLRDDFSAEPPAPTDPAAWADRAERYNISVRLAQRDFDRAREEIRVQRAGHYPRVDFVARHGRNYQSDSQQFDGSFDTEVSSIGIRLQMPLFAGGATSSQVRQAEAERDAFFDDTVDARRQAALQAESTYLNLASNQREISALEQALRSIRSTEESTRRGVEVGLRTTLDLLNVQRDRFETERELAQARYEYLLNYLRLQVAVGSGIDGSSIDDVNFFLTRDAD</sequence>
<evidence type="ECO:0000256" key="1">
    <source>
        <dbReference type="ARBA" id="ARBA00004442"/>
    </source>
</evidence>
<dbReference type="InterPro" id="IPR010130">
    <property type="entry name" value="T1SS_OMP_TolC"/>
</dbReference>
<dbReference type="PANTHER" id="PTHR30026">
    <property type="entry name" value="OUTER MEMBRANE PROTEIN TOLC"/>
    <property type="match status" value="1"/>
</dbReference>
<evidence type="ECO:0000256" key="7">
    <source>
        <dbReference type="ARBA" id="ARBA00023237"/>
    </source>
</evidence>
<evidence type="ECO:0000256" key="4">
    <source>
        <dbReference type="ARBA" id="ARBA00022452"/>
    </source>
</evidence>
<feature type="signal peptide" evidence="9">
    <location>
        <begin position="1"/>
        <end position="27"/>
    </location>
</feature>
<keyword evidence="6" id="KW-0472">Membrane</keyword>
<evidence type="ECO:0000256" key="5">
    <source>
        <dbReference type="ARBA" id="ARBA00022692"/>
    </source>
</evidence>
<keyword evidence="9" id="KW-0732">Signal</keyword>
<dbReference type="GO" id="GO:0015288">
    <property type="term" value="F:porin activity"/>
    <property type="evidence" value="ECO:0007669"/>
    <property type="project" value="TreeGrafter"/>
</dbReference>
<dbReference type="EMBL" id="JALJXV010000002">
    <property type="protein sequence ID" value="MCP1673748.1"/>
    <property type="molecule type" value="Genomic_DNA"/>
</dbReference>
<accession>A0AAE3G241</accession>